<evidence type="ECO:0000256" key="10">
    <source>
        <dbReference type="ARBA" id="ARBA00022833"/>
    </source>
</evidence>
<dbReference type="Gramene" id="ONK64931">
    <property type="protein sequence ID" value="ONK64931"/>
    <property type="gene ID" value="A4U43_C07F31590"/>
</dbReference>
<dbReference type="InterPro" id="IPR002110">
    <property type="entry name" value="Ankyrin_rpt"/>
</dbReference>
<dbReference type="GO" id="GO:0042742">
    <property type="term" value="P:defense response to bacterium"/>
    <property type="evidence" value="ECO:0007669"/>
    <property type="project" value="TreeGrafter"/>
</dbReference>
<reference evidence="24" key="1">
    <citation type="journal article" date="2017" name="Nat. Commun.">
        <title>The asparagus genome sheds light on the origin and evolution of a young Y chromosome.</title>
        <authorList>
            <person name="Harkess A."/>
            <person name="Zhou J."/>
            <person name="Xu C."/>
            <person name="Bowers J.E."/>
            <person name="Van der Hulst R."/>
            <person name="Ayyampalayam S."/>
            <person name="Mercati F."/>
            <person name="Riccardi P."/>
            <person name="McKain M.R."/>
            <person name="Kakrana A."/>
            <person name="Tang H."/>
            <person name="Ray J."/>
            <person name="Groenendijk J."/>
            <person name="Arikit S."/>
            <person name="Mathioni S.M."/>
            <person name="Nakano M."/>
            <person name="Shan H."/>
            <person name="Telgmann-Rauber A."/>
            <person name="Kanno A."/>
            <person name="Yue Z."/>
            <person name="Chen H."/>
            <person name="Li W."/>
            <person name="Chen Y."/>
            <person name="Xu X."/>
            <person name="Zhang Y."/>
            <person name="Luo S."/>
            <person name="Chen H."/>
            <person name="Gao J."/>
            <person name="Mao Z."/>
            <person name="Pires J.C."/>
            <person name="Luo M."/>
            <person name="Kudrna D."/>
            <person name="Wing R.A."/>
            <person name="Meyers B.C."/>
            <person name="Yi K."/>
            <person name="Kong H."/>
            <person name="Lavrijsen P."/>
            <person name="Sunseri F."/>
            <person name="Falavigna A."/>
            <person name="Ye Y."/>
            <person name="Leebens-Mack J.H."/>
            <person name="Chen G."/>
        </authorList>
    </citation>
    <scope>NUCLEOTIDE SEQUENCE [LARGE SCALE GENOMIC DNA]</scope>
    <source>
        <strain evidence="24">cv. DH0086</strain>
    </source>
</reference>
<evidence type="ECO:0000259" key="21">
    <source>
        <dbReference type="PROSITE" id="PS50922"/>
    </source>
</evidence>
<dbReference type="Pfam" id="PF12313">
    <property type="entry name" value="NPR1_like_C"/>
    <property type="match status" value="1"/>
</dbReference>
<feature type="domain" description="TLC" evidence="21">
    <location>
        <begin position="568"/>
        <end position="771"/>
    </location>
</feature>
<evidence type="ECO:0000256" key="15">
    <source>
        <dbReference type="ARBA" id="ARBA00044947"/>
    </source>
</evidence>
<keyword evidence="7 18" id="KW-0863">Zinc-finger</keyword>
<evidence type="ECO:0000256" key="1">
    <source>
        <dbReference type="ARBA" id="ARBA00004123"/>
    </source>
</evidence>
<dbReference type="SMART" id="SM00225">
    <property type="entry name" value="BTB"/>
    <property type="match status" value="1"/>
</dbReference>
<dbReference type="PANTHER" id="PTHR46475:SF2">
    <property type="entry name" value="REGULATORY PROTEIN NPR3"/>
    <property type="match status" value="1"/>
</dbReference>
<evidence type="ECO:0000256" key="13">
    <source>
        <dbReference type="ARBA" id="ARBA00023136"/>
    </source>
</evidence>
<keyword evidence="5" id="KW-0479">Metal-binding</keyword>
<feature type="transmembrane region" description="Helical" evidence="19">
    <location>
        <begin position="580"/>
        <end position="597"/>
    </location>
</feature>
<protein>
    <recommendedName>
        <fullName evidence="25">BTB domain-containing protein</fullName>
    </recommendedName>
</protein>
<dbReference type="InterPro" id="IPR000210">
    <property type="entry name" value="BTB/POZ_dom"/>
</dbReference>
<dbReference type="SMART" id="SM00248">
    <property type="entry name" value="ANK"/>
    <property type="match status" value="3"/>
</dbReference>
<evidence type="ECO:0000256" key="18">
    <source>
        <dbReference type="PROSITE-ProRule" id="PRU01391"/>
    </source>
</evidence>
<dbReference type="Pfam" id="PF00651">
    <property type="entry name" value="BTB"/>
    <property type="match status" value="1"/>
</dbReference>
<evidence type="ECO:0000256" key="7">
    <source>
        <dbReference type="ARBA" id="ARBA00022771"/>
    </source>
</evidence>
<evidence type="ECO:0000313" key="23">
    <source>
        <dbReference type="EMBL" id="ONK64931.1"/>
    </source>
</evidence>
<evidence type="ECO:0000256" key="3">
    <source>
        <dbReference type="ARBA" id="ARBA00004906"/>
    </source>
</evidence>
<dbReference type="GO" id="GO:2000022">
    <property type="term" value="P:regulation of jasmonic acid mediated signaling pathway"/>
    <property type="evidence" value="ECO:0007669"/>
    <property type="project" value="InterPro"/>
</dbReference>
<keyword evidence="13 17" id="KW-0472">Membrane</keyword>
<dbReference type="InterPro" id="IPR021094">
    <property type="entry name" value="NPR1/NIM1-like_C"/>
</dbReference>
<keyword evidence="10" id="KW-0862">Zinc</keyword>
<accession>A0A5P1EK07</accession>
<proteinExistence type="inferred from homology"/>
<keyword evidence="14" id="KW-0539">Nucleus</keyword>
<evidence type="ECO:0000256" key="9">
    <source>
        <dbReference type="ARBA" id="ARBA00022821"/>
    </source>
</evidence>
<dbReference type="PROSITE" id="PS50297">
    <property type="entry name" value="ANK_REP_REGION"/>
    <property type="match status" value="1"/>
</dbReference>
<sequence length="774" mass="86640">MANSAEPSASLSFTSSSYLSNGSSAPPAPTEQSTNLEIVSLSKLSSNLERLLVDSDFDCTDADIVVEGVDIGIHRCILAARSKFFRDTFAGGGNSEGKRPKYCMNELLPDGGRVGKEAFMIFLGYLYTGRLKQSPPEVSTCVDPSCAHDACRPAVSFVVELMYASWMFQIPELVSLFQRRLSNFVDKALVEDVIPILLVAFHSQLNQLLSRCIQRVARSNFDNISLEKELPHEAVQEIKAIRKKSQADDSIVPDMDPVLEKGIKRIHRALDSDDVELVKLLLTESHVTLDDATALHYAAAYCDSKVVAEILELGLANVNLRNNRGYTPLHVAAMRREPAVIVSLLDKGASASELTSDSQSAVSICRRLTRAKDYNTKTMQGQESNKDRICIDLLEREIRRNPLSGNEFTASPFLADDVHANLIYLENRVAFARIFFPAEAKLAMKIAQAEATSEFAGLAASRSSGNLREVDLNETPSVQNKRLRSRVDALMKTACFFLSLGCSPQASAVSDWDSRFQAELFVRDYFLTDPFVPYTSVLCGIFMCKMAYDLTQLISSFYFKGYASLTKIQRIEWNNRGMSSAHAVFITTMSLYLVFFSDLFSDHREGLVTVRSSNLSTFVLGVSIGYFISDIAMIFWLYPLLGGMEYVFHHLLSLCGISYAMLAGEAQVYTYMLLISEATTPGVNLRWFLDTAGMKRTNAYLINGVLMFFAWLVARILLFVYLFYHIYLHYDQVEQMHTFGYLLTFVVPSVLAIMNLIWFSKILKGLKKQLAKRQ</sequence>
<keyword evidence="24" id="KW-1185">Reference proteome</keyword>
<dbReference type="AlphaFoldDB" id="A0A5P1EK07"/>
<feature type="domain" description="BTB" evidence="20">
    <location>
        <begin position="60"/>
        <end position="135"/>
    </location>
</feature>
<evidence type="ECO:0000256" key="14">
    <source>
        <dbReference type="ARBA" id="ARBA00023242"/>
    </source>
</evidence>
<dbReference type="Pfam" id="PF12796">
    <property type="entry name" value="Ank_2"/>
    <property type="match status" value="1"/>
</dbReference>
<dbReference type="SUPFAM" id="SSF54695">
    <property type="entry name" value="POZ domain"/>
    <property type="match status" value="1"/>
</dbReference>
<dbReference type="GO" id="GO:0016020">
    <property type="term" value="C:membrane"/>
    <property type="evidence" value="ECO:0007669"/>
    <property type="project" value="UniProtKB-SubCell"/>
</dbReference>
<evidence type="ECO:0000313" key="24">
    <source>
        <dbReference type="Proteomes" id="UP000243459"/>
    </source>
</evidence>
<feature type="transmembrane region" description="Helical" evidence="19">
    <location>
        <begin position="646"/>
        <end position="662"/>
    </location>
</feature>
<dbReference type="InterPro" id="IPR011333">
    <property type="entry name" value="SKP1/BTB/POZ_sf"/>
</dbReference>
<evidence type="ECO:0000259" key="22">
    <source>
        <dbReference type="PROSITE" id="PS52046"/>
    </source>
</evidence>
<name>A0A5P1EK07_ASPOF</name>
<dbReference type="PROSITE" id="PS50922">
    <property type="entry name" value="TLC"/>
    <property type="match status" value="1"/>
</dbReference>
<evidence type="ECO:0000256" key="19">
    <source>
        <dbReference type="SAM" id="Phobius"/>
    </source>
</evidence>
<dbReference type="EMBL" id="CM007387">
    <property type="protein sequence ID" value="ONK64931.1"/>
    <property type="molecule type" value="Genomic_DNA"/>
</dbReference>
<keyword evidence="6" id="KW-0677">Repeat</keyword>
<keyword evidence="11 19" id="KW-1133">Transmembrane helix</keyword>
<dbReference type="InterPro" id="IPR006634">
    <property type="entry name" value="TLC-dom"/>
</dbReference>
<evidence type="ECO:0000256" key="11">
    <source>
        <dbReference type="ARBA" id="ARBA00022989"/>
    </source>
</evidence>
<dbReference type="FunFam" id="1.25.40.20:FF:000123">
    <property type="entry name" value="regulatory protein NPR3-like"/>
    <property type="match status" value="1"/>
</dbReference>
<keyword evidence="9" id="KW-0611">Plant defense</keyword>
<dbReference type="Proteomes" id="UP000243459">
    <property type="component" value="Chromosome 7"/>
</dbReference>
<dbReference type="CDD" id="cd18310">
    <property type="entry name" value="BTB_POZ_NPR_plant"/>
    <property type="match status" value="1"/>
</dbReference>
<evidence type="ECO:0000256" key="12">
    <source>
        <dbReference type="ARBA" id="ARBA00023043"/>
    </source>
</evidence>
<dbReference type="GO" id="GO:2000031">
    <property type="term" value="P:regulation of salicylic acid mediated signaling pathway"/>
    <property type="evidence" value="ECO:0007669"/>
    <property type="project" value="InterPro"/>
</dbReference>
<comment type="caution">
    <text evidence="18">Lacks conserved residue(s) required for the propagation of feature annotation.</text>
</comment>
<dbReference type="PROSITE" id="PS50088">
    <property type="entry name" value="ANK_REPEAT"/>
    <property type="match status" value="1"/>
</dbReference>
<dbReference type="PROSITE" id="PS50097">
    <property type="entry name" value="BTB"/>
    <property type="match status" value="1"/>
</dbReference>
<evidence type="ECO:0000256" key="16">
    <source>
        <dbReference type="PROSITE-ProRule" id="PRU00023"/>
    </source>
</evidence>
<evidence type="ECO:0000256" key="5">
    <source>
        <dbReference type="ARBA" id="ARBA00022723"/>
    </source>
</evidence>
<dbReference type="PANTHER" id="PTHR46475">
    <property type="entry name" value="REGULATORY PROTEIN NPR3"/>
    <property type="match status" value="1"/>
</dbReference>
<comment type="subcellular location">
    <subcellularLocation>
        <location evidence="2">Membrane</location>
        <topology evidence="2">Multi-pass membrane protein</topology>
    </subcellularLocation>
    <subcellularLocation>
        <location evidence="1">Nucleus</location>
    </subcellularLocation>
</comment>
<evidence type="ECO:0000256" key="17">
    <source>
        <dbReference type="PROSITE-ProRule" id="PRU00205"/>
    </source>
</evidence>
<dbReference type="SMART" id="SM00724">
    <property type="entry name" value="TLC"/>
    <property type="match status" value="1"/>
</dbReference>
<dbReference type="InterPro" id="IPR044292">
    <property type="entry name" value="NPR"/>
</dbReference>
<feature type="transmembrane region" description="Helical" evidence="19">
    <location>
        <begin position="701"/>
        <end position="727"/>
    </location>
</feature>
<feature type="domain" description="C2HC NPR-type" evidence="22">
    <location>
        <begin position="138"/>
        <end position="152"/>
    </location>
</feature>
<feature type="transmembrane region" description="Helical" evidence="19">
    <location>
        <begin position="617"/>
        <end position="639"/>
    </location>
</feature>
<dbReference type="GO" id="GO:0050832">
    <property type="term" value="P:defense response to fungus"/>
    <property type="evidence" value="ECO:0007669"/>
    <property type="project" value="TreeGrafter"/>
</dbReference>
<dbReference type="InterPro" id="IPR036770">
    <property type="entry name" value="Ankyrin_rpt-contain_sf"/>
</dbReference>
<evidence type="ECO:0000256" key="8">
    <source>
        <dbReference type="ARBA" id="ARBA00022786"/>
    </source>
</evidence>
<comment type="similarity">
    <text evidence="15">Belongs to the plant 'ANKYRIN-BTB/POZ' family. 'NPR1-like' subfamily.</text>
</comment>
<comment type="pathway">
    <text evidence="3">Protein modification; protein ubiquitination.</text>
</comment>
<dbReference type="Gene3D" id="3.30.710.10">
    <property type="entry name" value="Potassium Channel Kv1.1, Chain A"/>
    <property type="match status" value="1"/>
</dbReference>
<keyword evidence="12 16" id="KW-0040">ANK repeat</keyword>
<dbReference type="FunFam" id="3.30.710.10:FF:000110">
    <property type="entry name" value="Regulatory protein NPR3"/>
    <property type="match status" value="1"/>
</dbReference>
<evidence type="ECO:0000256" key="4">
    <source>
        <dbReference type="ARBA" id="ARBA00022692"/>
    </source>
</evidence>
<dbReference type="SUPFAM" id="SSF48403">
    <property type="entry name" value="Ankyrin repeat"/>
    <property type="match status" value="1"/>
</dbReference>
<feature type="transmembrane region" description="Helical" evidence="19">
    <location>
        <begin position="739"/>
        <end position="759"/>
    </location>
</feature>
<organism evidence="23 24">
    <name type="scientific">Asparagus officinalis</name>
    <name type="common">Garden asparagus</name>
    <dbReference type="NCBI Taxonomy" id="4686"/>
    <lineage>
        <taxon>Eukaryota</taxon>
        <taxon>Viridiplantae</taxon>
        <taxon>Streptophyta</taxon>
        <taxon>Embryophyta</taxon>
        <taxon>Tracheophyta</taxon>
        <taxon>Spermatophyta</taxon>
        <taxon>Magnoliopsida</taxon>
        <taxon>Liliopsida</taxon>
        <taxon>Asparagales</taxon>
        <taxon>Asparagaceae</taxon>
        <taxon>Asparagoideae</taxon>
        <taxon>Asparagus</taxon>
    </lineage>
</organism>
<dbReference type="Pfam" id="PF03798">
    <property type="entry name" value="TRAM_LAG1_CLN8"/>
    <property type="match status" value="1"/>
</dbReference>
<evidence type="ECO:0000259" key="20">
    <source>
        <dbReference type="PROSITE" id="PS50097"/>
    </source>
</evidence>
<dbReference type="GO" id="GO:0009862">
    <property type="term" value="P:systemic acquired resistance, salicylic acid mediated signaling pathway"/>
    <property type="evidence" value="ECO:0007669"/>
    <property type="project" value="InterPro"/>
</dbReference>
<dbReference type="GO" id="GO:0005634">
    <property type="term" value="C:nucleus"/>
    <property type="evidence" value="ECO:0007669"/>
    <property type="project" value="UniProtKB-SubCell"/>
</dbReference>
<dbReference type="Gene3D" id="1.25.40.20">
    <property type="entry name" value="Ankyrin repeat-containing domain"/>
    <property type="match status" value="1"/>
</dbReference>
<dbReference type="GO" id="GO:0008270">
    <property type="term" value="F:zinc ion binding"/>
    <property type="evidence" value="ECO:0007669"/>
    <property type="project" value="UniProtKB-KW"/>
</dbReference>
<dbReference type="PROSITE" id="PS52046">
    <property type="entry name" value="ZF_C2HC_NPR"/>
    <property type="match status" value="1"/>
</dbReference>
<keyword evidence="4 17" id="KW-0812">Transmembrane</keyword>
<evidence type="ECO:0008006" key="25">
    <source>
        <dbReference type="Google" id="ProtNLM"/>
    </source>
</evidence>
<evidence type="ECO:0000256" key="2">
    <source>
        <dbReference type="ARBA" id="ARBA00004141"/>
    </source>
</evidence>
<dbReference type="InterPro" id="IPR057250">
    <property type="entry name" value="Znf_C2HC_NPR-type"/>
</dbReference>
<feature type="repeat" description="ANK" evidence="16">
    <location>
        <begin position="324"/>
        <end position="356"/>
    </location>
</feature>
<evidence type="ECO:0000256" key="6">
    <source>
        <dbReference type="ARBA" id="ARBA00022737"/>
    </source>
</evidence>
<keyword evidence="8" id="KW-0833">Ubl conjugation pathway</keyword>
<gene>
    <name evidence="23" type="ORF">A4U43_C07F31590</name>
</gene>